<keyword evidence="3" id="KW-1185">Reference proteome</keyword>
<dbReference type="AlphaFoldDB" id="A0AAV4QK16"/>
<sequence length="148" mass="16837">MKATKKKVEQSMEAGGGVETDLANSDDAPFKFVLFCEGVRQIEPVVSTAVSEEYLTKSCSKKCKTLKYGRTFESVNGQCGHISSHESNQNKRWNSRWWVGRGVREIDLANSDDALSNLFFSVKVFGRLNQLCVNSHFRRIFDEIMFQK</sequence>
<proteinExistence type="predicted"/>
<organism evidence="2 3">
    <name type="scientific">Caerostris darwini</name>
    <dbReference type="NCBI Taxonomy" id="1538125"/>
    <lineage>
        <taxon>Eukaryota</taxon>
        <taxon>Metazoa</taxon>
        <taxon>Ecdysozoa</taxon>
        <taxon>Arthropoda</taxon>
        <taxon>Chelicerata</taxon>
        <taxon>Arachnida</taxon>
        <taxon>Araneae</taxon>
        <taxon>Araneomorphae</taxon>
        <taxon>Entelegynae</taxon>
        <taxon>Araneoidea</taxon>
        <taxon>Araneidae</taxon>
        <taxon>Caerostris</taxon>
    </lineage>
</organism>
<protein>
    <submittedName>
        <fullName evidence="2">Uncharacterized protein</fullName>
    </submittedName>
</protein>
<comment type="caution">
    <text evidence="2">The sequence shown here is derived from an EMBL/GenBank/DDBJ whole genome shotgun (WGS) entry which is preliminary data.</text>
</comment>
<feature type="region of interest" description="Disordered" evidence="1">
    <location>
        <begin position="1"/>
        <end position="20"/>
    </location>
</feature>
<reference evidence="2 3" key="1">
    <citation type="submission" date="2021-06" db="EMBL/GenBank/DDBJ databases">
        <title>Caerostris darwini draft genome.</title>
        <authorList>
            <person name="Kono N."/>
            <person name="Arakawa K."/>
        </authorList>
    </citation>
    <scope>NUCLEOTIDE SEQUENCE [LARGE SCALE GENOMIC DNA]</scope>
</reference>
<dbReference type="EMBL" id="BPLQ01004651">
    <property type="protein sequence ID" value="GIY09505.1"/>
    <property type="molecule type" value="Genomic_DNA"/>
</dbReference>
<gene>
    <name evidence="2" type="ORF">CDAR_509801</name>
</gene>
<evidence type="ECO:0000256" key="1">
    <source>
        <dbReference type="SAM" id="MobiDB-lite"/>
    </source>
</evidence>
<evidence type="ECO:0000313" key="3">
    <source>
        <dbReference type="Proteomes" id="UP001054837"/>
    </source>
</evidence>
<name>A0AAV4QK16_9ARAC</name>
<accession>A0AAV4QK16</accession>
<dbReference type="Proteomes" id="UP001054837">
    <property type="component" value="Unassembled WGS sequence"/>
</dbReference>
<feature type="compositionally biased region" description="Basic and acidic residues" evidence="1">
    <location>
        <begin position="1"/>
        <end position="10"/>
    </location>
</feature>
<evidence type="ECO:0000313" key="2">
    <source>
        <dbReference type="EMBL" id="GIY09505.1"/>
    </source>
</evidence>